<accession>A0A1Q5T4U5</accession>
<keyword evidence="1" id="KW-0472">Membrane</keyword>
<evidence type="ECO:0000313" key="3">
    <source>
        <dbReference type="Proteomes" id="UP000186030"/>
    </source>
</evidence>
<dbReference type="InterPro" id="IPR011044">
    <property type="entry name" value="Quino_amine_DH_bsu"/>
</dbReference>
<dbReference type="AlphaFoldDB" id="A0A1Q5T4U5"/>
<evidence type="ECO:0000313" key="2">
    <source>
        <dbReference type="EMBL" id="OKO95249.1"/>
    </source>
</evidence>
<dbReference type="SUPFAM" id="SSF50969">
    <property type="entry name" value="YVTN repeat-like/Quinoprotein amine dehydrogenase"/>
    <property type="match status" value="1"/>
</dbReference>
<keyword evidence="1" id="KW-1133">Transmembrane helix</keyword>
<protein>
    <submittedName>
        <fullName evidence="2">Uncharacterized protein</fullName>
    </submittedName>
</protein>
<reference evidence="3" key="2">
    <citation type="submission" date="2017-01" db="EMBL/GenBank/DDBJ databases">
        <title>Genome sequencing and annotation of Geobacillus sp. 1017, a Hydrocarbon-Oxidizing Thermophilic Bacterium Isolated from a Heavy Oil Reservoir (China).</title>
        <authorList>
            <person name="Kadnikov V.V."/>
            <person name="Mardanov A.V."/>
            <person name="Poltaraus A.B."/>
            <person name="Sokolova D.S."/>
            <person name="Semenova E.M."/>
            <person name="Ravin N.V."/>
            <person name="Tourova T.P."/>
            <person name="Nazina T.N."/>
        </authorList>
    </citation>
    <scope>NUCLEOTIDE SEQUENCE [LARGE SCALE GENOMIC DNA]</scope>
    <source>
        <strain evidence="3">1017</strain>
    </source>
</reference>
<dbReference type="EMBL" id="MQMG01000009">
    <property type="protein sequence ID" value="OKO95249.1"/>
    <property type="molecule type" value="Genomic_DNA"/>
</dbReference>
<name>A0A1Q5T4U5_9BACL</name>
<dbReference type="RefSeq" id="WP_074043271.1">
    <property type="nucleotide sequence ID" value="NZ_MQMG01000009.1"/>
</dbReference>
<feature type="transmembrane region" description="Helical" evidence="1">
    <location>
        <begin position="36"/>
        <end position="56"/>
    </location>
</feature>
<feature type="transmembrane region" description="Helical" evidence="1">
    <location>
        <begin position="114"/>
        <end position="130"/>
    </location>
</feature>
<comment type="caution">
    <text evidence="2">The sequence shown here is derived from an EMBL/GenBank/DDBJ whole genome shotgun (WGS) entry which is preliminary data.</text>
</comment>
<organism evidence="2 3">
    <name type="scientific">Geobacillus proteiniphilus</name>
    <dbReference type="NCBI Taxonomy" id="860353"/>
    <lineage>
        <taxon>Bacteria</taxon>
        <taxon>Bacillati</taxon>
        <taxon>Bacillota</taxon>
        <taxon>Bacilli</taxon>
        <taxon>Bacillales</taxon>
        <taxon>Anoxybacillaceae</taxon>
        <taxon>Geobacillus</taxon>
    </lineage>
</organism>
<sequence>MGPSAPLWMSMLYYLMCTATLLAGVMMLVKGTVRRLYSLAAVLAVPLFFLNNFHTIARVGVDPFDYWQQSLAKGQWWAWLSLALFLYIVWYWGLLVKRIGGKKEGQAWWKRQRWIWVVLAAAAPVIVYWVQNVDDSIVSSVRTYEPSKDNLAEDPSSAHIFFLYSHPLEREAYIAEADWRGMRQLAELKAVGISHISPAVQTGELLLWSDYVGRHVYQLNPDTWTAVRKEEVSAPLSFLSSDGKWEIQSINQDVKTNVVRFKKEGKEAFSKRFPPYVLQVLHDGRYFYVFVDDVEEEHGALYVVDQNGSLVKELPLPTKTARSMVMFQHRLVLTTEPSLTIVDPRTWQVMDWDMGQEETRFDQLQVKGDTLWVSYVQREKSGWIALNDRFKVMEKHELPSVYWEARFHGDYVYILFEPQEGNKADNAGEMNIFQLRTAQLAAKFTVPKQKHNLQTFYVMDEIQ</sequence>
<evidence type="ECO:0000256" key="1">
    <source>
        <dbReference type="SAM" id="Phobius"/>
    </source>
</evidence>
<reference evidence="2 3" key="1">
    <citation type="submission" date="2016-11" db="EMBL/GenBank/DDBJ databases">
        <authorList>
            <person name="Kadnikov V."/>
            <person name="Nazina T."/>
        </authorList>
    </citation>
    <scope>NUCLEOTIDE SEQUENCE [LARGE SCALE GENOMIC DNA]</scope>
    <source>
        <strain evidence="2 3">1017</strain>
    </source>
</reference>
<proteinExistence type="predicted"/>
<feature type="transmembrane region" description="Helical" evidence="1">
    <location>
        <begin position="76"/>
        <end position="94"/>
    </location>
</feature>
<dbReference type="Proteomes" id="UP000186030">
    <property type="component" value="Unassembled WGS sequence"/>
</dbReference>
<gene>
    <name evidence="2" type="ORF">BRO54_1054</name>
</gene>
<keyword evidence="1" id="KW-0812">Transmembrane</keyword>
<feature type="transmembrane region" description="Helical" evidence="1">
    <location>
        <begin position="12"/>
        <end position="29"/>
    </location>
</feature>